<name>A0A397IPX6_9GLOM</name>
<keyword evidence="3" id="KW-1185">Reference proteome</keyword>
<comment type="caution">
    <text evidence="2">The sequence shown here is derived from an EMBL/GenBank/DDBJ whole genome shotgun (WGS) entry which is preliminary data.</text>
</comment>
<dbReference type="AlphaFoldDB" id="A0A397IPX6"/>
<proteinExistence type="predicted"/>
<organism evidence="2 3">
    <name type="scientific">Diversispora epigaea</name>
    <dbReference type="NCBI Taxonomy" id="1348612"/>
    <lineage>
        <taxon>Eukaryota</taxon>
        <taxon>Fungi</taxon>
        <taxon>Fungi incertae sedis</taxon>
        <taxon>Mucoromycota</taxon>
        <taxon>Glomeromycotina</taxon>
        <taxon>Glomeromycetes</taxon>
        <taxon>Diversisporales</taxon>
        <taxon>Diversisporaceae</taxon>
        <taxon>Diversispora</taxon>
    </lineage>
</organism>
<evidence type="ECO:0000313" key="3">
    <source>
        <dbReference type="Proteomes" id="UP000266861"/>
    </source>
</evidence>
<feature type="compositionally biased region" description="Acidic residues" evidence="1">
    <location>
        <begin position="141"/>
        <end position="155"/>
    </location>
</feature>
<feature type="compositionally biased region" description="Basic and acidic residues" evidence="1">
    <location>
        <begin position="112"/>
        <end position="133"/>
    </location>
</feature>
<sequence>MTKLTRRTNRNYTIGINPAAIYDKHSSTYLTNPQRQPANTNNNEQDKGLSSQEHQRRNYKQQSSLRLQHRRQTPSRTLPRVTSQVVAGLSRTQEPTSQVVEPLPLFIEFSEAEPKPPKELHQSTTGNKEHGDDNDINNNNENDDNDNNDDDNDDNNNDKVMMTMMTIIMIMMVIRVESRLI</sequence>
<evidence type="ECO:0000256" key="1">
    <source>
        <dbReference type="SAM" id="MobiDB-lite"/>
    </source>
</evidence>
<feature type="region of interest" description="Disordered" evidence="1">
    <location>
        <begin position="111"/>
        <end position="158"/>
    </location>
</feature>
<feature type="compositionally biased region" description="Polar residues" evidence="1">
    <location>
        <begin position="29"/>
        <end position="52"/>
    </location>
</feature>
<feature type="region of interest" description="Disordered" evidence="1">
    <location>
        <begin position="29"/>
        <end position="97"/>
    </location>
</feature>
<reference evidence="2 3" key="1">
    <citation type="submission" date="2018-08" db="EMBL/GenBank/DDBJ databases">
        <title>Genome and evolution of the arbuscular mycorrhizal fungus Diversispora epigaea (formerly Glomus versiforme) and its bacterial endosymbionts.</title>
        <authorList>
            <person name="Sun X."/>
            <person name="Fei Z."/>
            <person name="Harrison M."/>
        </authorList>
    </citation>
    <scope>NUCLEOTIDE SEQUENCE [LARGE SCALE GENOMIC DNA]</scope>
    <source>
        <strain evidence="2 3">IT104</strain>
    </source>
</reference>
<dbReference type="Proteomes" id="UP000266861">
    <property type="component" value="Unassembled WGS sequence"/>
</dbReference>
<dbReference type="EMBL" id="PQFF01000176">
    <property type="protein sequence ID" value="RHZ77017.1"/>
    <property type="molecule type" value="Genomic_DNA"/>
</dbReference>
<accession>A0A397IPX6</accession>
<protein>
    <submittedName>
        <fullName evidence="2">Uncharacterized protein</fullName>
    </submittedName>
</protein>
<feature type="compositionally biased region" description="Polar residues" evidence="1">
    <location>
        <begin position="74"/>
        <end position="97"/>
    </location>
</feature>
<evidence type="ECO:0000313" key="2">
    <source>
        <dbReference type="EMBL" id="RHZ77017.1"/>
    </source>
</evidence>
<gene>
    <name evidence="2" type="ORF">Glove_186g85</name>
</gene>